<comment type="caution">
    <text evidence="20">The sequence shown here is derived from an EMBL/GenBank/DDBJ whole genome shotgun (WGS) entry which is preliminary data.</text>
</comment>
<accession>A0A8H7AED2</accession>
<comment type="subunit">
    <text evidence="15">The COPII coat is composed of at least 5 proteins: the SEC23/24 complex, the SEC13/31 complex, and the protein SAR1. SEC13 and SEC31 make a 2:2 tetramer that forms the edge element of the COPII outer coat. The tetramer self-assembles in multiple copies to form the complete polyhedral cage. Interacts (via WD 8) with SEC13.</text>
</comment>
<feature type="domain" description="SRA1/Sec31" evidence="18">
    <location>
        <begin position="1138"/>
        <end position="1286"/>
    </location>
</feature>
<keyword evidence="10" id="KW-0931">ER-Golgi transport</keyword>
<dbReference type="GO" id="GO:0005789">
    <property type="term" value="C:endoplasmic reticulum membrane"/>
    <property type="evidence" value="ECO:0007669"/>
    <property type="project" value="UniProtKB-SubCell"/>
</dbReference>
<keyword evidence="8" id="KW-0677">Repeat</keyword>
<dbReference type="InterPro" id="IPR024298">
    <property type="entry name" value="Sec16_Sec23-bd"/>
</dbReference>
<evidence type="ECO:0000313" key="20">
    <source>
        <dbReference type="EMBL" id="KAF7507558.1"/>
    </source>
</evidence>
<dbReference type="SUPFAM" id="SSF50978">
    <property type="entry name" value="WD40 repeat-like"/>
    <property type="match status" value="1"/>
</dbReference>
<evidence type="ECO:0000256" key="7">
    <source>
        <dbReference type="ARBA" id="ARBA00022574"/>
    </source>
</evidence>
<dbReference type="GO" id="GO:0030127">
    <property type="term" value="C:COPII vesicle coat"/>
    <property type="evidence" value="ECO:0007669"/>
    <property type="project" value="TreeGrafter"/>
</dbReference>
<feature type="compositionally biased region" description="Polar residues" evidence="17">
    <location>
        <begin position="1156"/>
        <end position="1174"/>
    </location>
</feature>
<sequence length="1289" mass="138398">MVRLREIPRTAAFAWSPGAASPLVATGTKAGAVDIDFSNETCLELWDLGLDGKGQSSELKPSGKAATEAGFHDLAWTDFGTNSKRGIIAGALDDGSLSLWDADKLLAGDESSLVSSTKKHGGAIKALQFNPKHSNLVATGGAKGELYITDLNDVSAPTRLGSTAARADDIDCLDWNKKVAHIMVSGSSGGFVTVWDMKTKKESLTLNNMGRKAVSAVAWDPEKPTRLITAIPLEQEPLILVWDLRNANAPERTLRGHESGILSLSWCTQDSDLLLSCGKDNRTICWNPQTGEALGDFPVVTNWTFQTRWNPHNPNLFATASFDGKVSVQTLQSTNPGAAQESNQGQSLDGEDFFSKAQSQPQTASFSLAKAPKWMERPVSVSFGFGGRIVSVRPSQPGTSRASKVEIVKFEVDSDVGASTDVFEQALQSGDLRSVCESRIANAKNEEEKGDWKVIQTLVAQNTRKELVDYLGFNETDEAADGIARLGIADDQDKSSQPKVNGAESKGHKRFSSMFESTPDGDFLSELAATKGTKTNNPFQVYSGSESESDRRITRALLLGQFDKALDVCLQEDRMADAFMLAICGGESSIRKAQDAYFSKQSDGPNYLRLLASVVGKNLWDVVHNADLKNWKEVMATLCTFADEKEFPDLCDALGDRLEEQSQSQRDACFCFLAGSKLEKVVSIWLDELQEQEAAGAIQETDGSAFSIHARGLQGFIEKVTVFRKVTNFQDTQLSKTSEWKLDQLYSKYLEYADIVASHGQLAAAERYLDLVPAGYPEAEVARSRIKKATKKSAPIVTSSSQPTTGRQKPLPAAGGYQPQQSTFMPTPPAPSYGAPAPAQALNTYASPAAAPSGNPYAPQQASQPQNPYAPTGGYQQPQQMRGPGMPAPPPIGSFQPSSVPPPPRASNQSPAIPPPSKASNMSNWNDIPDNFAKAPTPRRGTPTVTAPPVAQPFHAQQPASSPQGPLPPPMGPLYGAGKRATPPVPPPPRGGAPPPRTMSPKTTGPPQSYPSQSYPPPNRPASSASNAYAPPAPQSVSSPPIGHHMMQPPIPRGPSPYNAPPSNAPPPNRYAPAPGSQQPGPPQPSSRPSIPPPPQASAYQSGPLPANPYAPSQPPQQAPAQSPYARMPSAPPQAPPQASPPPAQAPPAHGPPQQTSRPDTAQSEIRSSKSQAKSPPDYEKLIPPPALPIYTILQAECSRVAPLAPPAFKKHVIDLERRLTMLYDHLVKGDLIKQDTIAQLVELAQALQARDYERAQTLQTDIHRDKMEECGQWMAGVKRLIAMSRATP</sequence>
<feature type="region of interest" description="Disordered" evidence="17">
    <location>
        <begin position="332"/>
        <end position="351"/>
    </location>
</feature>
<evidence type="ECO:0000256" key="2">
    <source>
        <dbReference type="ARBA" id="ARBA00004397"/>
    </source>
</evidence>
<dbReference type="Proteomes" id="UP000606974">
    <property type="component" value="Unassembled WGS sequence"/>
</dbReference>
<feature type="region of interest" description="Disordered" evidence="17">
    <location>
        <begin position="787"/>
        <end position="1182"/>
    </location>
</feature>
<feature type="compositionally biased region" description="Pro residues" evidence="17">
    <location>
        <begin position="1080"/>
        <end position="1096"/>
    </location>
</feature>
<dbReference type="EMBL" id="JAACFV010000067">
    <property type="protein sequence ID" value="KAF7507558.1"/>
    <property type="molecule type" value="Genomic_DNA"/>
</dbReference>
<dbReference type="FunFam" id="2.130.10.10:FF:000193">
    <property type="entry name" value="Protein transport protein SEC31, putative"/>
    <property type="match status" value="1"/>
</dbReference>
<evidence type="ECO:0000256" key="9">
    <source>
        <dbReference type="ARBA" id="ARBA00022824"/>
    </source>
</evidence>
<dbReference type="InterPro" id="IPR009917">
    <property type="entry name" value="SRA1/Sec31"/>
</dbReference>
<feature type="compositionally biased region" description="Pro residues" evidence="17">
    <location>
        <begin position="1130"/>
        <end position="1151"/>
    </location>
</feature>
<dbReference type="GO" id="GO:0007029">
    <property type="term" value="P:endoplasmic reticulum organization"/>
    <property type="evidence" value="ECO:0007669"/>
    <property type="project" value="TreeGrafter"/>
</dbReference>
<feature type="compositionally biased region" description="Polar residues" evidence="17">
    <location>
        <begin position="858"/>
        <end position="869"/>
    </location>
</feature>
<evidence type="ECO:0000256" key="3">
    <source>
        <dbReference type="ARBA" id="ARBA00009358"/>
    </source>
</evidence>
<comment type="similarity">
    <text evidence="3">Belongs to the WD repeat SEC31 family.</text>
</comment>
<proteinExistence type="inferred from homology"/>
<dbReference type="Gene3D" id="1.25.40.1030">
    <property type="match status" value="1"/>
</dbReference>
<feature type="compositionally biased region" description="Polar residues" evidence="17">
    <location>
        <begin position="332"/>
        <end position="347"/>
    </location>
</feature>
<feature type="compositionally biased region" description="Pro residues" evidence="17">
    <location>
        <begin position="983"/>
        <end position="998"/>
    </location>
</feature>
<evidence type="ECO:0000256" key="14">
    <source>
        <dbReference type="ARBA" id="ARBA00025471"/>
    </source>
</evidence>
<evidence type="ECO:0000256" key="12">
    <source>
        <dbReference type="ARBA" id="ARBA00023136"/>
    </source>
</evidence>
<dbReference type="Pfam" id="PF00400">
    <property type="entry name" value="WD40"/>
    <property type="match status" value="1"/>
</dbReference>
<feature type="compositionally biased region" description="Low complexity" evidence="17">
    <location>
        <begin position="973"/>
        <end position="982"/>
    </location>
</feature>
<dbReference type="GO" id="GO:0005198">
    <property type="term" value="F:structural molecule activity"/>
    <property type="evidence" value="ECO:0007669"/>
    <property type="project" value="TreeGrafter"/>
</dbReference>
<feature type="compositionally biased region" description="Pro residues" evidence="17">
    <location>
        <begin position="1049"/>
        <end position="1070"/>
    </location>
</feature>
<evidence type="ECO:0000256" key="16">
    <source>
        <dbReference type="PROSITE-ProRule" id="PRU00221"/>
    </source>
</evidence>
<evidence type="ECO:0000256" key="10">
    <source>
        <dbReference type="ARBA" id="ARBA00022892"/>
    </source>
</evidence>
<feature type="compositionally biased region" description="Low complexity" evidence="17">
    <location>
        <begin position="1021"/>
        <end position="1041"/>
    </location>
</feature>
<feature type="repeat" description="WD" evidence="16">
    <location>
        <begin position="163"/>
        <end position="205"/>
    </location>
</feature>
<dbReference type="Gene3D" id="1.20.940.10">
    <property type="entry name" value="Functional domain of the splicing factor Prp18"/>
    <property type="match status" value="1"/>
</dbReference>
<keyword evidence="7 16" id="KW-0853">WD repeat</keyword>
<keyword evidence="13" id="KW-0968">Cytoplasmic vesicle</keyword>
<dbReference type="InterPro" id="IPR040251">
    <property type="entry name" value="SEC31-like"/>
</dbReference>
<evidence type="ECO:0000256" key="15">
    <source>
        <dbReference type="ARBA" id="ARBA00025864"/>
    </source>
</evidence>
<dbReference type="InterPro" id="IPR036322">
    <property type="entry name" value="WD40_repeat_dom_sf"/>
</dbReference>
<protein>
    <recommendedName>
        <fullName evidence="5">Protein transport protein SEC31</fullName>
    </recommendedName>
    <alternativeName>
        <fullName evidence="4">Protein transport protein sec31</fullName>
    </alternativeName>
</protein>
<evidence type="ECO:0000256" key="5">
    <source>
        <dbReference type="ARBA" id="ARBA00021236"/>
    </source>
</evidence>
<name>A0A8H7AED2_9EURO</name>
<evidence type="ECO:0000256" key="4">
    <source>
        <dbReference type="ARBA" id="ARBA00013507"/>
    </source>
</evidence>
<dbReference type="GO" id="GO:0070971">
    <property type="term" value="C:endoplasmic reticulum exit site"/>
    <property type="evidence" value="ECO:0007669"/>
    <property type="project" value="TreeGrafter"/>
</dbReference>
<gene>
    <name evidence="20" type="primary">SEC31</name>
    <name evidence="20" type="ORF">GJ744_010349</name>
</gene>
<comment type="function">
    <text evidence="14">Component of the coat protein complex II (COPII) which promotes the formation of transport vesicles from the endoplasmic reticulum (ER). The coat has two main functions, the physical deformation of the endoplasmic reticulum membrane into vesicles and the selection of cargo molecules.</text>
</comment>
<evidence type="ECO:0000256" key="6">
    <source>
        <dbReference type="ARBA" id="ARBA00022448"/>
    </source>
</evidence>
<feature type="compositionally biased region" description="Low complexity" evidence="17">
    <location>
        <begin position="935"/>
        <end position="964"/>
    </location>
</feature>
<feature type="repeat" description="WD" evidence="16">
    <location>
        <begin position="254"/>
        <end position="296"/>
    </location>
</feature>
<feature type="compositionally biased region" description="Pro residues" evidence="17">
    <location>
        <begin position="1106"/>
        <end position="1118"/>
    </location>
</feature>
<reference evidence="20" key="1">
    <citation type="submission" date="2020-02" db="EMBL/GenBank/DDBJ databases">
        <authorList>
            <person name="Palmer J.M."/>
        </authorList>
    </citation>
    <scope>NUCLEOTIDE SEQUENCE</scope>
    <source>
        <strain evidence="20">EPUS1.4</strain>
        <tissue evidence="20">Thallus</tissue>
    </source>
</reference>
<keyword evidence="11" id="KW-0653">Protein transport</keyword>
<dbReference type="OrthoDB" id="542917at2759"/>
<dbReference type="GO" id="GO:0015031">
    <property type="term" value="P:protein transport"/>
    <property type="evidence" value="ECO:0007669"/>
    <property type="project" value="UniProtKB-KW"/>
</dbReference>
<dbReference type="InterPro" id="IPR015943">
    <property type="entry name" value="WD40/YVTN_repeat-like_dom_sf"/>
</dbReference>
<keyword evidence="6" id="KW-0813">Transport</keyword>
<dbReference type="PROSITE" id="PS50082">
    <property type="entry name" value="WD_REPEATS_2"/>
    <property type="match status" value="2"/>
</dbReference>
<dbReference type="GO" id="GO:0090110">
    <property type="term" value="P:COPII-coated vesicle cargo loading"/>
    <property type="evidence" value="ECO:0007669"/>
    <property type="project" value="TreeGrafter"/>
</dbReference>
<feature type="compositionally biased region" description="Polar residues" evidence="17">
    <location>
        <begin position="796"/>
        <end position="807"/>
    </location>
</feature>
<evidence type="ECO:0000256" key="13">
    <source>
        <dbReference type="ARBA" id="ARBA00023329"/>
    </source>
</evidence>
<dbReference type="InterPro" id="IPR001680">
    <property type="entry name" value="WD40_rpt"/>
</dbReference>
<evidence type="ECO:0000313" key="21">
    <source>
        <dbReference type="Proteomes" id="UP000606974"/>
    </source>
</evidence>
<evidence type="ECO:0000259" key="19">
    <source>
        <dbReference type="Pfam" id="PF12931"/>
    </source>
</evidence>
<organism evidence="20 21">
    <name type="scientific">Endocarpon pusillum</name>
    <dbReference type="NCBI Taxonomy" id="364733"/>
    <lineage>
        <taxon>Eukaryota</taxon>
        <taxon>Fungi</taxon>
        <taxon>Dikarya</taxon>
        <taxon>Ascomycota</taxon>
        <taxon>Pezizomycotina</taxon>
        <taxon>Eurotiomycetes</taxon>
        <taxon>Chaetothyriomycetidae</taxon>
        <taxon>Verrucariales</taxon>
        <taxon>Verrucariaceae</taxon>
        <taxon>Endocarpon</taxon>
    </lineage>
</organism>
<evidence type="ECO:0000256" key="8">
    <source>
        <dbReference type="ARBA" id="ARBA00022737"/>
    </source>
</evidence>
<keyword evidence="21" id="KW-1185">Reference proteome</keyword>
<comment type="subcellular location">
    <subcellularLocation>
        <location evidence="1">Cytoplasmic vesicle</location>
        <location evidence="1">COPII-coated vesicle membrane</location>
        <topology evidence="1">Peripheral membrane protein</topology>
        <orientation evidence="1">Cytoplasmic side</orientation>
    </subcellularLocation>
    <subcellularLocation>
        <location evidence="2">Endoplasmic reticulum membrane</location>
        <topology evidence="2">Peripheral membrane protein</topology>
        <orientation evidence="2">Cytoplasmic side</orientation>
    </subcellularLocation>
</comment>
<feature type="compositionally biased region" description="Low complexity" evidence="17">
    <location>
        <begin position="832"/>
        <end position="841"/>
    </location>
</feature>
<evidence type="ECO:0000259" key="18">
    <source>
        <dbReference type="Pfam" id="PF07304"/>
    </source>
</evidence>
<dbReference type="Pfam" id="PF07304">
    <property type="entry name" value="SRA1"/>
    <property type="match status" value="1"/>
</dbReference>
<dbReference type="PANTHER" id="PTHR13923">
    <property type="entry name" value="SEC31-RELATED PROTEIN"/>
    <property type="match status" value="1"/>
</dbReference>
<dbReference type="PANTHER" id="PTHR13923:SF11">
    <property type="entry name" value="SECRETORY 31, ISOFORM D"/>
    <property type="match status" value="1"/>
</dbReference>
<evidence type="ECO:0000256" key="17">
    <source>
        <dbReference type="SAM" id="MobiDB-lite"/>
    </source>
</evidence>
<dbReference type="Gene3D" id="2.130.10.10">
    <property type="entry name" value="YVTN repeat-like/Quinoprotein amine dehydrogenase"/>
    <property type="match status" value="1"/>
</dbReference>
<keyword evidence="12" id="KW-0472">Membrane</keyword>
<keyword evidence="9" id="KW-0256">Endoplasmic reticulum</keyword>
<feature type="domain" description="Sec16 Sec23-binding" evidence="19">
    <location>
        <begin position="553"/>
        <end position="773"/>
    </location>
</feature>
<feature type="compositionally biased region" description="Low complexity" evidence="17">
    <location>
        <begin position="873"/>
        <end position="885"/>
    </location>
</feature>
<dbReference type="Pfam" id="PF12931">
    <property type="entry name" value="TPR_Sec16"/>
    <property type="match status" value="1"/>
</dbReference>
<feature type="region of interest" description="Disordered" evidence="17">
    <location>
        <begin position="489"/>
        <end position="512"/>
    </location>
</feature>
<dbReference type="SMART" id="SM00320">
    <property type="entry name" value="WD40"/>
    <property type="match status" value="6"/>
</dbReference>
<evidence type="ECO:0000256" key="11">
    <source>
        <dbReference type="ARBA" id="ARBA00022927"/>
    </source>
</evidence>
<evidence type="ECO:0000256" key="1">
    <source>
        <dbReference type="ARBA" id="ARBA00004299"/>
    </source>
</evidence>